<dbReference type="RefSeq" id="WP_250201316.1">
    <property type="nucleotide sequence ID" value="NZ_CP097649.1"/>
</dbReference>
<dbReference type="InterPro" id="IPR038255">
    <property type="entry name" value="PBS_linker_sf"/>
</dbReference>
<evidence type="ECO:0000256" key="4">
    <source>
        <dbReference type="ARBA" id="ARBA00022525"/>
    </source>
</evidence>
<proteinExistence type="inferred from homology"/>
<dbReference type="InterPro" id="IPR011049">
    <property type="entry name" value="Serralysin-like_metalloprot_C"/>
</dbReference>
<protein>
    <submittedName>
        <fullName evidence="7">DUF4214 domain-containing protein</fullName>
    </submittedName>
</protein>
<accession>A0ABY4SG44</accession>
<comment type="subcellular location">
    <subcellularLocation>
        <location evidence="2">Secreted</location>
    </subcellularLocation>
</comment>
<dbReference type="Pfam" id="PF13946">
    <property type="entry name" value="DUF4214"/>
    <property type="match status" value="2"/>
</dbReference>
<dbReference type="InterPro" id="IPR001343">
    <property type="entry name" value="Hemolysn_Ca-bd"/>
</dbReference>
<dbReference type="InterPro" id="IPR018511">
    <property type="entry name" value="Hemolysin-typ_Ca-bd_CS"/>
</dbReference>
<dbReference type="Proteomes" id="UP001055429">
    <property type="component" value="Chromosome"/>
</dbReference>
<evidence type="ECO:0000256" key="1">
    <source>
        <dbReference type="ARBA" id="ARBA00001913"/>
    </source>
</evidence>
<dbReference type="SUPFAM" id="SSF51120">
    <property type="entry name" value="beta-Roll"/>
    <property type="match status" value="2"/>
</dbReference>
<dbReference type="SMART" id="SM00235">
    <property type="entry name" value="ZnMc"/>
    <property type="match status" value="1"/>
</dbReference>
<evidence type="ECO:0000259" key="6">
    <source>
        <dbReference type="SMART" id="SM00235"/>
    </source>
</evidence>
<feature type="domain" description="Peptidase metallopeptidase" evidence="6">
    <location>
        <begin position="20"/>
        <end position="186"/>
    </location>
</feature>
<dbReference type="InterPro" id="IPR006026">
    <property type="entry name" value="Peptidase_Metallo"/>
</dbReference>
<dbReference type="InterPro" id="IPR025282">
    <property type="entry name" value="DUF4214"/>
</dbReference>
<keyword evidence="4" id="KW-0964">Secreted</keyword>
<evidence type="ECO:0000256" key="2">
    <source>
        <dbReference type="ARBA" id="ARBA00004613"/>
    </source>
</evidence>
<dbReference type="Gene3D" id="3.40.390.10">
    <property type="entry name" value="Collagenase (Catalytic Domain)"/>
    <property type="match status" value="1"/>
</dbReference>
<evidence type="ECO:0000256" key="5">
    <source>
        <dbReference type="ARBA" id="ARBA00022737"/>
    </source>
</evidence>
<organism evidence="7 8">
    <name type="scientific">Brevundimonas albigilva</name>
    <dbReference type="NCBI Taxonomy" id="1312364"/>
    <lineage>
        <taxon>Bacteria</taxon>
        <taxon>Pseudomonadati</taxon>
        <taxon>Pseudomonadota</taxon>
        <taxon>Alphaproteobacteria</taxon>
        <taxon>Caulobacterales</taxon>
        <taxon>Caulobacteraceae</taxon>
        <taxon>Brevundimonas</taxon>
    </lineage>
</organism>
<name>A0ABY4SG44_9CAUL</name>
<gene>
    <name evidence="7" type="ORF">M8231_09170</name>
</gene>
<reference evidence="7" key="1">
    <citation type="submission" date="2022-05" db="EMBL/GenBank/DDBJ databases">
        <title>Brevundimonas albigilva TT17 genome sequence.</title>
        <authorList>
            <person name="Lee K."/>
            <person name="Son H."/>
        </authorList>
    </citation>
    <scope>NUCLEOTIDE SEQUENCE</scope>
    <source>
        <strain evidence="7">TT17</strain>
    </source>
</reference>
<dbReference type="CDD" id="cd04277">
    <property type="entry name" value="ZnMc_serralysin_like"/>
    <property type="match status" value="1"/>
</dbReference>
<sequence length="852" mass="90416">MPHSEVVIRSGDPLIDGMFLGTRWTDARLTYAFPGSSTAYNGGQPGYPSDWHLQNFQAFSAAWATHAVALLDEIATFTTLTFVEGDPAASQLRWGRFDDPGNGAYAYGPGDFQQNGDQWFANNANADPVLGDTVSHILRHEFGHALGLSHPHEGQWGPIPLAYDSIEYSTMSYRLHTTQQDGDYSGSHHEQSFMMLDIAALQYLYGANFAFNATDTTYVFDPATGQMVVNGVGGAVPAYDVVLRTIWDGGGVDTYDFSNFDRDQVISLQPGEWSTFDSSMLATLIQRADTPGGALRPIYAAGNLANALLYQGDIRSLIENAIAGDGDDIVTGNVANNILNGNGGHDDLRGMEGDDVLIGGAGNDRLDGGAGLDMADYRTAPNAVTVNLATGQANSVAHGIDTLVSIEGAYGTAFNDNFIGDAAANIFAAGAGNDTLTGAGGNDLLDGGAGVDTALYASARRMYVADSTSISGAGEGTDALVSIENLRFVDGTLTFDAASQAAQVMRMYDAALARQSDQGGFENWLDRLEGGLTLTQMAQAFLDSAEFQANFGGLSNQDYVAQLYRTTLRREPDAGGLANWTARLDNGSLNRTDMLVAFSESAEHVNNTASVLNRGLWVADDQAKIIARLYDATFDRLADVGGLAVWTQNLKDGTALIDIAAAFASAAEFQQKYGNLSNADFVAQMYRFTLNREPDAGGLAHWTSQLDSGASNRAQMLLNFSESAEHVGLTAGLWLGGIQVAGGNNGALAAAEPGKAILAPEDFRDPIVIGSDGLDDDAFVLAADLDLTGQVMPTFDAHKAPAPDIAAVDTLPPAWFDALHAADAGPDVADLHRIPANDIDHIRQTQDHAWIV</sequence>
<dbReference type="PROSITE" id="PS00330">
    <property type="entry name" value="HEMOLYSIN_CALCIUM"/>
    <property type="match status" value="3"/>
</dbReference>
<keyword evidence="8" id="KW-1185">Reference proteome</keyword>
<dbReference type="InterPro" id="IPR024079">
    <property type="entry name" value="MetalloPept_cat_dom_sf"/>
</dbReference>
<comment type="cofactor">
    <cofactor evidence="1">
        <name>Ca(2+)</name>
        <dbReference type="ChEBI" id="CHEBI:29108"/>
    </cofactor>
</comment>
<evidence type="ECO:0000256" key="3">
    <source>
        <dbReference type="ARBA" id="ARBA00009490"/>
    </source>
</evidence>
<dbReference type="InterPro" id="IPR034033">
    <property type="entry name" value="Serralysin-like"/>
</dbReference>
<evidence type="ECO:0000313" key="8">
    <source>
        <dbReference type="Proteomes" id="UP001055429"/>
    </source>
</evidence>
<dbReference type="Gene3D" id="1.10.3130.20">
    <property type="entry name" value="Phycobilisome linker domain"/>
    <property type="match status" value="1"/>
</dbReference>
<dbReference type="Gene3D" id="2.150.10.10">
    <property type="entry name" value="Serralysin-like metalloprotease, C-terminal"/>
    <property type="match status" value="2"/>
</dbReference>
<dbReference type="SUPFAM" id="SSF55486">
    <property type="entry name" value="Metalloproteases ('zincins'), catalytic domain"/>
    <property type="match status" value="1"/>
</dbReference>
<evidence type="ECO:0000313" key="7">
    <source>
        <dbReference type="EMBL" id="URI14000.1"/>
    </source>
</evidence>
<dbReference type="Pfam" id="PF08548">
    <property type="entry name" value="Peptidase_M10_C"/>
    <property type="match status" value="1"/>
</dbReference>
<keyword evidence="5" id="KW-0677">Repeat</keyword>
<dbReference type="InterPro" id="IPR013858">
    <property type="entry name" value="Peptidase_M10B_C"/>
</dbReference>
<dbReference type="EMBL" id="CP097649">
    <property type="protein sequence ID" value="URI14000.1"/>
    <property type="molecule type" value="Genomic_DNA"/>
</dbReference>
<dbReference type="Pfam" id="PF00353">
    <property type="entry name" value="HemolysinCabind"/>
    <property type="match status" value="2"/>
</dbReference>
<dbReference type="PRINTS" id="PR00313">
    <property type="entry name" value="CABNDNGRPT"/>
</dbReference>
<comment type="similarity">
    <text evidence="3">Belongs to the peptidase M10B family.</text>
</comment>